<reference evidence="1 2" key="1">
    <citation type="submission" date="2014-02" db="EMBL/GenBank/DDBJ databases">
        <title>Draft genome sequence of Lysinibacillus sinduriensis JCM 15800.</title>
        <authorList>
            <person name="Zhang F."/>
            <person name="Wang G."/>
            <person name="Zhang L."/>
        </authorList>
    </citation>
    <scope>NUCLEOTIDE SEQUENCE [LARGE SCALE GENOMIC DNA]</scope>
    <source>
        <strain evidence="1 2">JCM 15800</strain>
    </source>
</reference>
<comment type="caution">
    <text evidence="1">The sequence shown here is derived from an EMBL/GenBank/DDBJ whole genome shotgun (WGS) entry which is preliminary data.</text>
</comment>
<dbReference type="OrthoDB" id="2738512at2"/>
<name>A0A0A3HMV7_9BACL</name>
<dbReference type="InterPro" id="IPR018540">
    <property type="entry name" value="Spo0E-like"/>
</dbReference>
<evidence type="ECO:0000313" key="2">
    <source>
        <dbReference type="Proteomes" id="UP000030408"/>
    </source>
</evidence>
<dbReference type="Gene3D" id="4.10.280.10">
    <property type="entry name" value="Helix-loop-helix DNA-binding domain"/>
    <property type="match status" value="1"/>
</dbReference>
<dbReference type="Pfam" id="PF09388">
    <property type="entry name" value="SpoOE-like"/>
    <property type="match status" value="1"/>
</dbReference>
<dbReference type="AlphaFoldDB" id="A0A0A3HMV7"/>
<protein>
    <recommendedName>
        <fullName evidence="3">Aspartyl-phosphate phosphatase Spo0E family protein</fullName>
    </recommendedName>
</protein>
<dbReference type="EMBL" id="JPVO01000055">
    <property type="protein sequence ID" value="KGR73719.1"/>
    <property type="molecule type" value="Genomic_DNA"/>
</dbReference>
<proteinExistence type="predicted"/>
<evidence type="ECO:0008006" key="3">
    <source>
        <dbReference type="Google" id="ProtNLM"/>
    </source>
</evidence>
<sequence length="65" mass="7977">MERDLLKELEKKRQLMIQTGIQYGLQNHRTIRISKELDRLMNELDIEIANRDEQLEENKEYNYIL</sequence>
<keyword evidence="2" id="KW-1185">Reference proteome</keyword>
<gene>
    <name evidence="1" type="ORF">CD33_17015</name>
</gene>
<dbReference type="GO" id="GO:0043937">
    <property type="term" value="P:regulation of sporulation"/>
    <property type="evidence" value="ECO:0007669"/>
    <property type="project" value="InterPro"/>
</dbReference>
<dbReference type="GO" id="GO:0046983">
    <property type="term" value="F:protein dimerization activity"/>
    <property type="evidence" value="ECO:0007669"/>
    <property type="project" value="InterPro"/>
</dbReference>
<evidence type="ECO:0000313" key="1">
    <source>
        <dbReference type="EMBL" id="KGR73719.1"/>
    </source>
</evidence>
<dbReference type="InterPro" id="IPR036638">
    <property type="entry name" value="HLH_DNA-bd_sf"/>
</dbReference>
<accession>A0A0A3HMV7</accession>
<dbReference type="RefSeq" id="WP_036202535.1">
    <property type="nucleotide sequence ID" value="NZ_AVCY01000001.1"/>
</dbReference>
<dbReference type="SUPFAM" id="SSF140500">
    <property type="entry name" value="BAS1536-like"/>
    <property type="match status" value="1"/>
</dbReference>
<dbReference type="InterPro" id="IPR037208">
    <property type="entry name" value="Spo0E-like_sf"/>
</dbReference>
<organism evidence="1 2">
    <name type="scientific">Ureibacillus sinduriensis BLB-1 = JCM 15800</name>
    <dbReference type="NCBI Taxonomy" id="1384057"/>
    <lineage>
        <taxon>Bacteria</taxon>
        <taxon>Bacillati</taxon>
        <taxon>Bacillota</taxon>
        <taxon>Bacilli</taxon>
        <taxon>Bacillales</taxon>
        <taxon>Caryophanaceae</taxon>
        <taxon>Ureibacillus</taxon>
    </lineage>
</organism>
<dbReference type="Proteomes" id="UP000030408">
    <property type="component" value="Unassembled WGS sequence"/>
</dbReference>